<accession>A0A2P6TP43</accession>
<dbReference type="Gene3D" id="3.40.50.10330">
    <property type="entry name" value="Probable inorganic polyphosphate/atp-NAD kinase, domain 1"/>
    <property type="match status" value="1"/>
</dbReference>
<dbReference type="STRING" id="3076.A0A2P6TP43"/>
<dbReference type="InterPro" id="IPR037219">
    <property type="entry name" value="Peptidase_M41-like"/>
</dbReference>
<dbReference type="InterPro" id="IPR002504">
    <property type="entry name" value="NADK"/>
</dbReference>
<proteinExistence type="inferred from homology"/>
<dbReference type="Gene3D" id="3.30.720.210">
    <property type="match status" value="1"/>
</dbReference>
<feature type="domain" description="AAA+ ATPase" evidence="17">
    <location>
        <begin position="369"/>
        <end position="511"/>
    </location>
</feature>
<comment type="similarity">
    <text evidence="4">Belongs to the NAD kinase family.</text>
</comment>
<dbReference type="GO" id="GO:0006741">
    <property type="term" value="P:NADP+ biosynthetic process"/>
    <property type="evidence" value="ECO:0007669"/>
    <property type="project" value="InterPro"/>
</dbReference>
<dbReference type="GO" id="GO:0004176">
    <property type="term" value="F:ATP-dependent peptidase activity"/>
    <property type="evidence" value="ECO:0007669"/>
    <property type="project" value="InterPro"/>
</dbReference>
<dbReference type="InterPro" id="IPR000642">
    <property type="entry name" value="Peptidase_M41"/>
</dbReference>
<dbReference type="Pfam" id="PF20143">
    <property type="entry name" value="NAD_kinase_C"/>
    <property type="match status" value="1"/>
</dbReference>
<sequence length="1197" mass="128159">MATLLGQQAGLACSGPSTPWSRRSQLLAAPLRLPASRPGVAAQWAALPPAATANRGGLASTSSSLPLAALLRQPAGLRLRLPARRCRLRLQPCCASSESGSGSGGSSGGSRESSGSSAGTSSGGSSSSSSEPPAERPPQQPPKSSRRNSPSSSNASWLSRLLTKLKAVQPLRIVVNILTLIFLLRFWPVPGGRSPLGGVEPITVQVAFSEFVRQVQKNEVRRVVIDSSSNTFTFALRDSSPLYKMLPESLDRQHLTFQTVRPGDYPTPYELMLKQGVQFSAVDKKAGRLTTLMTYAASALIVIAVLNRLPIKLLPGQRGTGRRHSSSTSVQNPVTFEDVAGVDEAKEELKEIVEFLKLPDKFTRLGARPPSGVLLVGPPGTGKTLLARAVAGEAGVPFFSVSASEFVELYVGMGAMRVRELFATARKEAPAIVFIDEIDAVAKGRDSRLRSVGNDEREQTLNQLLTELDGFDSHREQLVICIAATNRPDVLDAALLRPGRFDRRVAVERPDKQGREEILRVHINQRGLPLGDDVRVDQLAAQTTGFTGADLANLVNEAALLAGRGNKGIVSNADFDSAVLRAVAGIEKKRSVLQGVEKSVVARHEVGHALVATAVAALLPGFAGQAEKLSIIPRTGGALGFTYIPPKTEDRPLGFTYIPPKTEDRALMFDREIRGQLAMLMGGRAAEEVSCDAVSTGAMDDIRRATDLAYKAVSEYGLSASVGPLSVGTLISGGDDYGLLKDSGSPVARAVEAEVKLMLEAALAVARDCVTANRPLHDALSAELRQEEKVEGAALQQQQRWHDAGHTSGSPTAPYTQRSGFSTAAAASSLEEGVVQGAKVTWADSGSSLKLRRRCTLVWDKGDSQDKAILIVKKPGDHAASQKLKELGTWLKKHGLRVLVERPVSAGEFSEFEPFKAQQAGDVDLCITLGEVQQAGDVDLCITLGGDGTVLHLASLFGSDDAPLPPVISFAMGTLGFLTPFNASMARTVLSRLLWPPWEGEPVFCTLRSRKECQVFWNGQLQRVHHVLNECLIDRGASPAMVQLECFVDGSHITTAQADGLIIATPSGSTAYSMSAGGPMVAPSVPCSLLVPVAPHSLSFRPLVVPEQSVIEVHLPQSSRSHARASFDGRHTMRMLRDSSIVCRTSRYALPMINMHPLDEDWYEGITQKLSWTGSTLRSFGGSGGPYHRGRGERGER</sequence>
<evidence type="ECO:0000256" key="14">
    <source>
        <dbReference type="ARBA" id="ARBA00023027"/>
    </source>
</evidence>
<dbReference type="EMBL" id="LHPG02000010">
    <property type="protein sequence ID" value="PRW51102.1"/>
    <property type="molecule type" value="Genomic_DNA"/>
</dbReference>
<evidence type="ECO:0000256" key="8">
    <source>
        <dbReference type="ARBA" id="ARBA00022741"/>
    </source>
</evidence>
<dbReference type="FunFam" id="1.10.8.60:FF:000001">
    <property type="entry name" value="ATP-dependent zinc metalloprotease FtsH"/>
    <property type="match status" value="1"/>
</dbReference>
<keyword evidence="13" id="KW-0521">NADP</keyword>
<dbReference type="Gene3D" id="2.60.200.30">
    <property type="entry name" value="Probable inorganic polyphosphate/atp-NAD kinase, domain 2"/>
    <property type="match status" value="1"/>
</dbReference>
<keyword evidence="8" id="KW-0547">Nucleotide-binding</keyword>
<evidence type="ECO:0000256" key="6">
    <source>
        <dbReference type="ARBA" id="ARBA00022679"/>
    </source>
</evidence>
<dbReference type="Gene3D" id="1.10.8.60">
    <property type="match status" value="1"/>
</dbReference>
<evidence type="ECO:0000313" key="19">
    <source>
        <dbReference type="Proteomes" id="UP000239899"/>
    </source>
</evidence>
<dbReference type="PANTHER" id="PTHR23076">
    <property type="entry name" value="METALLOPROTEASE M41 FTSH"/>
    <property type="match status" value="1"/>
</dbReference>
<comment type="cofactor">
    <cofactor evidence="1">
        <name>Zn(2+)</name>
        <dbReference type="ChEBI" id="CHEBI:29105"/>
    </cofactor>
</comment>
<keyword evidence="12" id="KW-0067">ATP-binding</keyword>
<evidence type="ECO:0000256" key="7">
    <source>
        <dbReference type="ARBA" id="ARBA00022723"/>
    </source>
</evidence>
<protein>
    <submittedName>
        <fullName evidence="18">ATP-dependent zinc metalloprotease FTSH chloroplastic isoform B</fullName>
    </submittedName>
</protein>
<gene>
    <name evidence="18" type="ORF">C2E21_5589</name>
</gene>
<keyword evidence="5" id="KW-0645">Protease</keyword>
<dbReference type="InterPro" id="IPR016064">
    <property type="entry name" value="NAD/diacylglycerol_kinase_sf"/>
</dbReference>
<evidence type="ECO:0000256" key="13">
    <source>
        <dbReference type="ARBA" id="ARBA00022857"/>
    </source>
</evidence>
<dbReference type="Pfam" id="PF00004">
    <property type="entry name" value="AAA"/>
    <property type="match status" value="1"/>
</dbReference>
<evidence type="ECO:0000313" key="18">
    <source>
        <dbReference type="EMBL" id="PRW51102.1"/>
    </source>
</evidence>
<evidence type="ECO:0000256" key="5">
    <source>
        <dbReference type="ARBA" id="ARBA00022670"/>
    </source>
</evidence>
<feature type="region of interest" description="Disordered" evidence="16">
    <location>
        <begin position="94"/>
        <end position="153"/>
    </location>
</feature>
<dbReference type="Gene3D" id="3.40.50.300">
    <property type="entry name" value="P-loop containing nucleotide triphosphate hydrolases"/>
    <property type="match status" value="1"/>
</dbReference>
<keyword evidence="14" id="KW-0520">NAD</keyword>
<dbReference type="GO" id="GO:0004222">
    <property type="term" value="F:metalloendopeptidase activity"/>
    <property type="evidence" value="ECO:0007669"/>
    <property type="project" value="InterPro"/>
</dbReference>
<dbReference type="GO" id="GO:0046872">
    <property type="term" value="F:metal ion binding"/>
    <property type="evidence" value="ECO:0007669"/>
    <property type="project" value="UniProtKB-KW"/>
</dbReference>
<dbReference type="Pfam" id="PF01434">
    <property type="entry name" value="Peptidase_M41"/>
    <property type="match status" value="1"/>
</dbReference>
<dbReference type="FunFam" id="3.40.50.300:FF:000352">
    <property type="entry name" value="ATP-dependent zinc metalloprotease FTSH 7, chloroplastic"/>
    <property type="match status" value="1"/>
</dbReference>
<dbReference type="GO" id="GO:0005524">
    <property type="term" value="F:ATP binding"/>
    <property type="evidence" value="ECO:0007669"/>
    <property type="project" value="UniProtKB-KW"/>
</dbReference>
<evidence type="ECO:0000256" key="4">
    <source>
        <dbReference type="ARBA" id="ARBA00010995"/>
    </source>
</evidence>
<evidence type="ECO:0000256" key="11">
    <source>
        <dbReference type="ARBA" id="ARBA00022833"/>
    </source>
</evidence>
<dbReference type="HAMAP" id="MF_01458">
    <property type="entry name" value="FtsH"/>
    <property type="match status" value="1"/>
</dbReference>
<dbReference type="CDD" id="cd19501">
    <property type="entry name" value="RecA-like_FtsH"/>
    <property type="match status" value="1"/>
</dbReference>
<organism evidence="18 19">
    <name type="scientific">Chlorella sorokiniana</name>
    <name type="common">Freshwater green alga</name>
    <dbReference type="NCBI Taxonomy" id="3076"/>
    <lineage>
        <taxon>Eukaryota</taxon>
        <taxon>Viridiplantae</taxon>
        <taxon>Chlorophyta</taxon>
        <taxon>core chlorophytes</taxon>
        <taxon>Trebouxiophyceae</taxon>
        <taxon>Chlorellales</taxon>
        <taxon>Chlorellaceae</taxon>
        <taxon>Chlorella clade</taxon>
        <taxon>Chlorella</taxon>
    </lineage>
</organism>
<dbReference type="SUPFAM" id="SSF140990">
    <property type="entry name" value="FtsH protease domain-like"/>
    <property type="match status" value="1"/>
</dbReference>
<dbReference type="PANTHER" id="PTHR23076:SF49">
    <property type="entry name" value="ATP-DEPENDENT ZINC METALLOPROTEASE FTSH 7, CHLOROPLASTIC"/>
    <property type="match status" value="1"/>
</dbReference>
<dbReference type="Gene3D" id="1.20.58.760">
    <property type="entry name" value="Peptidase M41"/>
    <property type="match status" value="1"/>
</dbReference>
<dbReference type="SUPFAM" id="SSF52540">
    <property type="entry name" value="P-loop containing nucleoside triphosphate hydrolases"/>
    <property type="match status" value="1"/>
</dbReference>
<comment type="caution">
    <text evidence="18">The sequence shown here is derived from an EMBL/GenBank/DDBJ whole genome shotgun (WGS) entry which is preliminary data.</text>
</comment>
<keyword evidence="7" id="KW-0479">Metal-binding</keyword>
<dbReference type="InterPro" id="IPR017437">
    <property type="entry name" value="ATP-NAD_kinase_PpnK-typ_C"/>
</dbReference>
<dbReference type="GO" id="GO:0009535">
    <property type="term" value="C:chloroplast thylakoid membrane"/>
    <property type="evidence" value="ECO:0007669"/>
    <property type="project" value="TreeGrafter"/>
</dbReference>
<dbReference type="InterPro" id="IPR041569">
    <property type="entry name" value="AAA_lid_3"/>
</dbReference>
<dbReference type="HAMAP" id="MF_00361">
    <property type="entry name" value="NAD_kinase"/>
    <property type="match status" value="1"/>
</dbReference>
<evidence type="ECO:0000256" key="10">
    <source>
        <dbReference type="ARBA" id="ARBA00022801"/>
    </source>
</evidence>
<dbReference type="FunFam" id="2.60.200.30:FF:000009">
    <property type="entry name" value="Poly(P)/ATP NAD kinase"/>
    <property type="match status" value="1"/>
</dbReference>
<evidence type="ECO:0000256" key="15">
    <source>
        <dbReference type="ARBA" id="ARBA00023049"/>
    </source>
</evidence>
<reference evidence="18 19" key="1">
    <citation type="journal article" date="2018" name="Plant J.">
        <title>Genome sequences of Chlorella sorokiniana UTEX 1602 and Micractinium conductrix SAG 241.80: implications to maltose excretion by a green alga.</title>
        <authorList>
            <person name="Arriola M.B."/>
            <person name="Velmurugan N."/>
            <person name="Zhang Y."/>
            <person name="Plunkett M.H."/>
            <person name="Hondzo H."/>
            <person name="Barney B.M."/>
        </authorList>
    </citation>
    <scope>NUCLEOTIDE SEQUENCE [LARGE SCALE GENOMIC DNA]</scope>
    <source>
        <strain evidence="19">UTEX 1602</strain>
    </source>
</reference>
<dbReference type="GO" id="GO:0019674">
    <property type="term" value="P:NAD+ metabolic process"/>
    <property type="evidence" value="ECO:0007669"/>
    <property type="project" value="InterPro"/>
</dbReference>
<keyword evidence="15 18" id="KW-0482">Metalloprotease</keyword>
<keyword evidence="11" id="KW-0862">Zinc</keyword>
<evidence type="ECO:0000256" key="12">
    <source>
        <dbReference type="ARBA" id="ARBA00022840"/>
    </source>
</evidence>
<dbReference type="Pfam" id="PF01513">
    <property type="entry name" value="NAD_kinase"/>
    <property type="match status" value="1"/>
</dbReference>
<dbReference type="Pfam" id="PF17862">
    <property type="entry name" value="AAA_lid_3"/>
    <property type="match status" value="1"/>
</dbReference>
<dbReference type="GO" id="GO:0016887">
    <property type="term" value="F:ATP hydrolysis activity"/>
    <property type="evidence" value="ECO:0007669"/>
    <property type="project" value="InterPro"/>
</dbReference>
<dbReference type="InterPro" id="IPR027417">
    <property type="entry name" value="P-loop_NTPase"/>
</dbReference>
<dbReference type="InterPro" id="IPR017438">
    <property type="entry name" value="ATP-NAD_kinase_N"/>
</dbReference>
<keyword evidence="6" id="KW-0808">Transferase</keyword>
<evidence type="ECO:0000256" key="16">
    <source>
        <dbReference type="SAM" id="MobiDB-lite"/>
    </source>
</evidence>
<comment type="similarity">
    <text evidence="3">In the N-terminal section; belongs to the AAA ATPase family.</text>
</comment>
<dbReference type="SMART" id="SM00382">
    <property type="entry name" value="AAA"/>
    <property type="match status" value="1"/>
</dbReference>
<dbReference type="Proteomes" id="UP000239899">
    <property type="component" value="Unassembled WGS sequence"/>
</dbReference>
<feature type="region of interest" description="Disordered" evidence="16">
    <location>
        <begin position="787"/>
        <end position="819"/>
    </location>
</feature>
<evidence type="ECO:0000256" key="3">
    <source>
        <dbReference type="ARBA" id="ARBA00010550"/>
    </source>
</evidence>
<evidence type="ECO:0000259" key="17">
    <source>
        <dbReference type="SMART" id="SM00382"/>
    </source>
</evidence>
<keyword evidence="19" id="KW-1185">Reference proteome</keyword>
<keyword evidence="9" id="KW-0418">Kinase</keyword>
<evidence type="ECO:0000256" key="2">
    <source>
        <dbReference type="ARBA" id="ARBA00010044"/>
    </source>
</evidence>
<keyword evidence="10" id="KW-0378">Hydrolase</keyword>
<dbReference type="SUPFAM" id="SSF111331">
    <property type="entry name" value="NAD kinase/diacylglycerol kinase-like"/>
    <property type="match status" value="1"/>
</dbReference>
<evidence type="ECO:0000256" key="9">
    <source>
        <dbReference type="ARBA" id="ARBA00022777"/>
    </source>
</evidence>
<dbReference type="InterPro" id="IPR003959">
    <property type="entry name" value="ATPase_AAA_core"/>
</dbReference>
<feature type="compositionally biased region" description="Polar residues" evidence="16">
    <location>
        <begin position="807"/>
        <end position="819"/>
    </location>
</feature>
<dbReference type="GO" id="GO:0006508">
    <property type="term" value="P:proteolysis"/>
    <property type="evidence" value="ECO:0007669"/>
    <property type="project" value="UniProtKB-KW"/>
</dbReference>
<feature type="compositionally biased region" description="Low complexity" evidence="16">
    <location>
        <begin position="109"/>
        <end position="132"/>
    </location>
</feature>
<name>A0A2P6TP43_CHLSO</name>
<evidence type="ECO:0000256" key="1">
    <source>
        <dbReference type="ARBA" id="ARBA00001947"/>
    </source>
</evidence>
<dbReference type="GO" id="GO:0003951">
    <property type="term" value="F:NAD+ kinase activity"/>
    <property type="evidence" value="ECO:0007669"/>
    <property type="project" value="InterPro"/>
</dbReference>
<dbReference type="OrthoDB" id="1413014at2759"/>
<dbReference type="InterPro" id="IPR003593">
    <property type="entry name" value="AAA+_ATPase"/>
</dbReference>
<dbReference type="AlphaFoldDB" id="A0A2P6TP43"/>
<comment type="similarity">
    <text evidence="2">In the C-terminal section; belongs to the peptidase M41 family.</text>
</comment>
<dbReference type="InterPro" id="IPR005936">
    <property type="entry name" value="FtsH"/>
</dbReference>